<comment type="caution">
    <text evidence="3">The sequence shown here is derived from an EMBL/GenBank/DDBJ whole genome shotgun (WGS) entry which is preliminary data.</text>
</comment>
<dbReference type="PANTHER" id="PTHR35176">
    <property type="entry name" value="HEME OXYGENASE HI_0854-RELATED"/>
    <property type="match status" value="1"/>
</dbReference>
<dbReference type="GO" id="GO:0016627">
    <property type="term" value="F:oxidoreductase activity, acting on the CH-CH group of donors"/>
    <property type="evidence" value="ECO:0007669"/>
    <property type="project" value="TreeGrafter"/>
</dbReference>
<dbReference type="Gene3D" id="2.30.110.10">
    <property type="entry name" value="Electron Transport, Fmn-binding Protein, Chain A"/>
    <property type="match status" value="1"/>
</dbReference>
<dbReference type="EMBL" id="JACHJH010000001">
    <property type="protein sequence ID" value="MBB4891585.1"/>
    <property type="molecule type" value="Genomic_DNA"/>
</dbReference>
<dbReference type="AlphaFoldDB" id="A0A7W7LJX4"/>
<evidence type="ECO:0000313" key="3">
    <source>
        <dbReference type="EMBL" id="MBB4891585.1"/>
    </source>
</evidence>
<sequence>MQPMTEDEWRSFVLSGTRTGKLATNRKDGRPHVTPVWFLLDEVDDAGGPVRVVFTTWHESLKYKALRRDGRFSLCIDDQEPPYSYVMLECTAEFTDDPEVLRAWATRIGGRYMGADRAEAYGLRNSVPGEYLVRATVDRVVAARHIAE</sequence>
<proteinExistence type="predicted"/>
<dbReference type="Proteomes" id="UP000556084">
    <property type="component" value="Unassembled WGS sequence"/>
</dbReference>
<gene>
    <name evidence="3" type="ORF">FHS39_000585</name>
</gene>
<name>A0A7W7LJX4_9ACTN</name>
<protein>
    <submittedName>
        <fullName evidence="3">PPOX class probable F420-dependent enzyme</fullName>
    </submittedName>
</protein>
<dbReference type="SUPFAM" id="SSF50475">
    <property type="entry name" value="FMN-binding split barrel"/>
    <property type="match status" value="1"/>
</dbReference>
<feature type="domain" description="Pyridoxamine 5'-phosphate oxidase N-terminal" evidence="2">
    <location>
        <begin position="6"/>
        <end position="116"/>
    </location>
</feature>
<dbReference type="PANTHER" id="PTHR35176:SF1">
    <property type="entry name" value="F420H(2)-DEPENDENT BILIVERDIN REDUCTASE"/>
    <property type="match status" value="1"/>
</dbReference>
<evidence type="ECO:0000256" key="1">
    <source>
        <dbReference type="ARBA" id="ARBA00023002"/>
    </source>
</evidence>
<dbReference type="InterPro" id="IPR011576">
    <property type="entry name" value="Pyridox_Oxase_N"/>
</dbReference>
<evidence type="ECO:0000259" key="2">
    <source>
        <dbReference type="Pfam" id="PF01243"/>
    </source>
</evidence>
<keyword evidence="1" id="KW-0560">Oxidoreductase</keyword>
<accession>A0A7W7LJX4</accession>
<organism evidence="3 4">
    <name type="scientific">Streptomyces olivoverticillatus</name>
    <dbReference type="NCBI Taxonomy" id="66427"/>
    <lineage>
        <taxon>Bacteria</taxon>
        <taxon>Bacillati</taxon>
        <taxon>Actinomycetota</taxon>
        <taxon>Actinomycetes</taxon>
        <taxon>Kitasatosporales</taxon>
        <taxon>Streptomycetaceae</taxon>
        <taxon>Streptomyces</taxon>
    </lineage>
</organism>
<dbReference type="InterPro" id="IPR012349">
    <property type="entry name" value="Split_barrel_FMN-bd"/>
</dbReference>
<dbReference type="InterPro" id="IPR052019">
    <property type="entry name" value="F420H2_bilvrd_red/Heme_oxyg"/>
</dbReference>
<dbReference type="GO" id="GO:0005829">
    <property type="term" value="C:cytosol"/>
    <property type="evidence" value="ECO:0007669"/>
    <property type="project" value="TreeGrafter"/>
</dbReference>
<dbReference type="NCBIfam" id="TIGR03618">
    <property type="entry name" value="Rv1155_F420"/>
    <property type="match status" value="1"/>
</dbReference>
<reference evidence="3 4" key="1">
    <citation type="submission" date="2020-08" db="EMBL/GenBank/DDBJ databases">
        <title>Genomic Encyclopedia of Type Strains, Phase III (KMG-III): the genomes of soil and plant-associated and newly described type strains.</title>
        <authorList>
            <person name="Whitman W."/>
        </authorList>
    </citation>
    <scope>NUCLEOTIDE SEQUENCE [LARGE SCALE GENOMIC DNA]</scope>
    <source>
        <strain evidence="3 4">CECT 3266</strain>
    </source>
</reference>
<keyword evidence="4" id="KW-1185">Reference proteome</keyword>
<dbReference type="InterPro" id="IPR019920">
    <property type="entry name" value="F420-binding_dom_put"/>
</dbReference>
<evidence type="ECO:0000313" key="4">
    <source>
        <dbReference type="Proteomes" id="UP000556084"/>
    </source>
</evidence>
<dbReference type="RefSeq" id="WP_246469770.1">
    <property type="nucleotide sequence ID" value="NZ_JACHJH010000001.1"/>
</dbReference>
<dbReference type="GO" id="GO:0070967">
    <property type="term" value="F:coenzyme F420 binding"/>
    <property type="evidence" value="ECO:0007669"/>
    <property type="project" value="TreeGrafter"/>
</dbReference>
<dbReference type="Pfam" id="PF01243">
    <property type="entry name" value="PNPOx_N"/>
    <property type="match status" value="1"/>
</dbReference>